<comment type="caution">
    <text evidence="1">The sequence shown here is derived from an EMBL/GenBank/DDBJ whole genome shotgun (WGS) entry which is preliminary data.</text>
</comment>
<accession>A0ABT7BP60</accession>
<organism evidence="1 2">
    <name type="scientific">Roseofilum halophilum BLCC-M91</name>
    <dbReference type="NCBI Taxonomy" id="3022259"/>
    <lineage>
        <taxon>Bacteria</taxon>
        <taxon>Bacillati</taxon>
        <taxon>Cyanobacteriota</taxon>
        <taxon>Cyanophyceae</taxon>
        <taxon>Desertifilales</taxon>
        <taxon>Desertifilaceae</taxon>
        <taxon>Roseofilum</taxon>
        <taxon>Roseofilum halophilum</taxon>
    </lineage>
</organism>
<gene>
    <name evidence="1" type="ORF">PJF56_14470</name>
</gene>
<protein>
    <submittedName>
        <fullName evidence="1">Uncharacterized protein</fullName>
    </submittedName>
</protein>
<dbReference type="RefSeq" id="WP_283763370.1">
    <property type="nucleotide sequence ID" value="NZ_JAQPOK010000104.1"/>
</dbReference>
<dbReference type="Proteomes" id="UP001231370">
    <property type="component" value="Unassembled WGS sequence"/>
</dbReference>
<sequence>MANTMEFKARIKQGMIEIPEEYQQEFREENEVTVIVLKQSKLSGYQSNDNTPDIIDALTENPIKVDRVLSREEIYDR</sequence>
<name>A0ABT7BP60_9CYAN</name>
<evidence type="ECO:0000313" key="2">
    <source>
        <dbReference type="Proteomes" id="UP001231370"/>
    </source>
</evidence>
<evidence type="ECO:0000313" key="1">
    <source>
        <dbReference type="EMBL" id="MDJ1180068.1"/>
    </source>
</evidence>
<proteinExistence type="predicted"/>
<reference evidence="1 2" key="1">
    <citation type="submission" date="2023-01" db="EMBL/GenBank/DDBJ databases">
        <title>Novel diversity within Roseofilum (Cyanobacteria; Desertifilaceae) from marine benthic mats with descriptions of four novel species.</title>
        <authorList>
            <person name="Wang Y."/>
            <person name="Berthold D.E."/>
            <person name="Hu J."/>
            <person name="Lefler F.W."/>
            <person name="Laughinghouse H.D. IV."/>
        </authorList>
    </citation>
    <scope>NUCLEOTIDE SEQUENCE [LARGE SCALE GENOMIC DNA]</scope>
    <source>
        <strain evidence="1 2">BLCC-M91</strain>
    </source>
</reference>
<keyword evidence="2" id="KW-1185">Reference proteome</keyword>
<dbReference type="EMBL" id="JAQPOK010000104">
    <property type="protein sequence ID" value="MDJ1180068.1"/>
    <property type="molecule type" value="Genomic_DNA"/>
</dbReference>